<keyword evidence="1" id="KW-0472">Membrane</keyword>
<dbReference type="AlphaFoldDB" id="A0A6V8LHW2"/>
<feature type="domain" description="FeoB-type G" evidence="2">
    <location>
        <begin position="7"/>
        <end position="169"/>
    </location>
</feature>
<dbReference type="PRINTS" id="PR00326">
    <property type="entry name" value="GTP1OBG"/>
</dbReference>
<gene>
    <name evidence="3" type="primary">mad17</name>
    <name evidence="3" type="ORF">NNJEOMEG_00126</name>
</gene>
<dbReference type="InterPro" id="IPR011642">
    <property type="entry name" value="Gate_dom"/>
</dbReference>
<sequence>MSNATQARRAVILGLPNSGKSHLFTRLTGRYAEVANAPLTTIDLNEAPITGEGRYSTLVDTPGIYTLFGDDDSLGCIRKALSSPRPDVILFCIDANRLKQSLGLALEVATLGLPTVYSLNMLDEASRNGLHIDIEALKRTLQAPVATISGKNGNGIAGLLDRARSAVPDGVRHTRSLRQALSTVLEAMPSGVAYPEAEAHALLLSGTGGCRFGCSPGVNPDEPLRQTLGDVRRTMRGDPGVKLRAAWHAWLDGCFKRVARRSPPPANAALSHLGHLCRSVTAGPLILIMILYITFKLVVDGANAIAEAMNNHLWQPVHDALQAVLPTGFWTELLIGDYGMLSMGVANALLTVVPILTVFYFIFNTLEEIGYLPNLSVLTRRLLGKLGLGSSAIMPLVLGFGCKTMATLTAKTIASPRERFITIFLVAFAIPCAGQMGLNMSIVGRMGWGAFIISSVWLLAVELLAGLGLNRFLKQKETLDPFILQLPPIRVPSLAVIAKKTFMKVWTFIKESLGVFILAALFLFSIDAVGILDKLKTWLAPVLEHALGLPASMVDALILLLARHEAAAALIIDLIRKGELNYNQSIVAVTLTTMFAPCFANVMAISKVLSVRDAALIFMAVNICALAASASLNTLLRLFGG</sequence>
<dbReference type="Proteomes" id="UP000494245">
    <property type="component" value="Unassembled WGS sequence"/>
</dbReference>
<dbReference type="RefSeq" id="WP_173080305.1">
    <property type="nucleotide sequence ID" value="NZ_BLTE01000001.1"/>
</dbReference>
<proteinExistence type="predicted"/>
<feature type="transmembrane region" description="Helical" evidence="1">
    <location>
        <begin position="382"/>
        <end position="400"/>
    </location>
</feature>
<evidence type="ECO:0000259" key="2">
    <source>
        <dbReference type="PROSITE" id="PS51711"/>
    </source>
</evidence>
<evidence type="ECO:0000313" key="4">
    <source>
        <dbReference type="Proteomes" id="UP000494245"/>
    </source>
</evidence>
<feature type="transmembrane region" description="Helical" evidence="1">
    <location>
        <begin position="420"/>
        <end position="442"/>
    </location>
</feature>
<dbReference type="InterPro" id="IPR006073">
    <property type="entry name" value="GTP-bd"/>
</dbReference>
<dbReference type="InterPro" id="IPR011640">
    <property type="entry name" value="Fe2_transport_prot_B_C"/>
</dbReference>
<feature type="transmembrane region" description="Helical" evidence="1">
    <location>
        <begin position="586"/>
        <end position="609"/>
    </location>
</feature>
<feature type="transmembrane region" description="Helical" evidence="1">
    <location>
        <begin position="615"/>
        <end position="636"/>
    </location>
</feature>
<feature type="transmembrane region" description="Helical" evidence="1">
    <location>
        <begin position="513"/>
        <end position="532"/>
    </location>
</feature>
<dbReference type="PANTHER" id="PTHR43185:SF1">
    <property type="entry name" value="FE(2+) TRANSPORTER FEOB"/>
    <property type="match status" value="1"/>
</dbReference>
<feature type="transmembrane region" description="Helical" evidence="1">
    <location>
        <begin position="338"/>
        <end position="362"/>
    </location>
</feature>
<name>A0A6V8LHW2_9BACT</name>
<comment type="caution">
    <text evidence="3">The sequence shown here is derived from an EMBL/GenBank/DDBJ whole genome shotgun (WGS) entry which is preliminary data.</text>
</comment>
<feature type="transmembrane region" description="Helical" evidence="1">
    <location>
        <begin position="448"/>
        <end position="469"/>
    </location>
</feature>
<reference evidence="3 4" key="1">
    <citation type="submission" date="2020-04" db="EMBL/GenBank/DDBJ databases">
        <authorList>
            <consortium name="Desulfovibrio sp. FSS-1 genome sequencing consortium"/>
            <person name="Shimoshige H."/>
            <person name="Kobayashi H."/>
            <person name="Maekawa T."/>
        </authorList>
    </citation>
    <scope>NUCLEOTIDE SEQUENCE [LARGE SCALE GENOMIC DNA]</scope>
    <source>
        <strain evidence="3 4">SIID29052-01</strain>
    </source>
</reference>
<evidence type="ECO:0000313" key="3">
    <source>
        <dbReference type="EMBL" id="GFK92303.1"/>
    </source>
</evidence>
<dbReference type="InterPro" id="IPR050860">
    <property type="entry name" value="FeoB_GTPase"/>
</dbReference>
<dbReference type="Pfam" id="PF07664">
    <property type="entry name" value="FeoB_C"/>
    <property type="match status" value="1"/>
</dbReference>
<dbReference type="GO" id="GO:0015093">
    <property type="term" value="F:ferrous iron transmembrane transporter activity"/>
    <property type="evidence" value="ECO:0007669"/>
    <property type="project" value="InterPro"/>
</dbReference>
<accession>A0A6V8LHW2</accession>
<dbReference type="Pfam" id="PF02421">
    <property type="entry name" value="FeoB_N"/>
    <property type="match status" value="1"/>
</dbReference>
<reference evidence="3 4" key="2">
    <citation type="submission" date="2020-05" db="EMBL/GenBank/DDBJ databases">
        <title>Draft genome sequence of Desulfovibrio sp. strainFSS-1.</title>
        <authorList>
            <person name="Shimoshige H."/>
            <person name="Kobayashi H."/>
            <person name="Maekawa T."/>
        </authorList>
    </citation>
    <scope>NUCLEOTIDE SEQUENCE [LARGE SCALE GENOMIC DNA]</scope>
    <source>
        <strain evidence="3 4">SIID29052-01</strain>
    </source>
</reference>
<protein>
    <submittedName>
        <fullName evidence="3">Magnetosome protein Mad17</fullName>
    </submittedName>
</protein>
<dbReference type="PANTHER" id="PTHR43185">
    <property type="entry name" value="FERROUS IRON TRANSPORT PROTEIN B"/>
    <property type="match status" value="1"/>
</dbReference>
<dbReference type="PROSITE" id="PS51711">
    <property type="entry name" value="G_FEOB"/>
    <property type="match status" value="1"/>
</dbReference>
<dbReference type="EMBL" id="BLTE01000001">
    <property type="protein sequence ID" value="GFK92303.1"/>
    <property type="molecule type" value="Genomic_DNA"/>
</dbReference>
<evidence type="ECO:0000256" key="1">
    <source>
        <dbReference type="SAM" id="Phobius"/>
    </source>
</evidence>
<keyword evidence="1" id="KW-0812">Transmembrane</keyword>
<dbReference type="InterPro" id="IPR027417">
    <property type="entry name" value="P-loop_NTPase"/>
</dbReference>
<dbReference type="Pfam" id="PF07670">
    <property type="entry name" value="Gate"/>
    <property type="match status" value="1"/>
</dbReference>
<dbReference type="Gene3D" id="3.40.50.300">
    <property type="entry name" value="P-loop containing nucleotide triphosphate hydrolases"/>
    <property type="match status" value="1"/>
</dbReference>
<organism evidence="3 4">
    <name type="scientific">Fundidesulfovibrio magnetotacticus</name>
    <dbReference type="NCBI Taxonomy" id="2730080"/>
    <lineage>
        <taxon>Bacteria</taxon>
        <taxon>Pseudomonadati</taxon>
        <taxon>Thermodesulfobacteriota</taxon>
        <taxon>Desulfovibrionia</taxon>
        <taxon>Desulfovibrionales</taxon>
        <taxon>Desulfovibrionaceae</taxon>
        <taxon>Fundidesulfovibrio</taxon>
    </lineage>
</organism>
<keyword evidence="1" id="KW-1133">Transmembrane helix</keyword>
<dbReference type="SUPFAM" id="SSF52540">
    <property type="entry name" value="P-loop containing nucleoside triphosphate hydrolases"/>
    <property type="match status" value="1"/>
</dbReference>
<dbReference type="GO" id="GO:0005886">
    <property type="term" value="C:plasma membrane"/>
    <property type="evidence" value="ECO:0007669"/>
    <property type="project" value="TreeGrafter"/>
</dbReference>
<keyword evidence="4" id="KW-1185">Reference proteome</keyword>
<dbReference type="GO" id="GO:0005525">
    <property type="term" value="F:GTP binding"/>
    <property type="evidence" value="ECO:0007669"/>
    <property type="project" value="InterPro"/>
</dbReference>
<dbReference type="InterPro" id="IPR030389">
    <property type="entry name" value="G_FEOB_dom"/>
</dbReference>
<feature type="transmembrane region" description="Helical" evidence="1">
    <location>
        <begin position="280"/>
        <end position="299"/>
    </location>
</feature>